<feature type="compositionally biased region" description="Low complexity" evidence="1">
    <location>
        <begin position="252"/>
        <end position="272"/>
    </location>
</feature>
<dbReference type="Proteomes" id="UP001315860">
    <property type="component" value="Chromosome"/>
</dbReference>
<dbReference type="PROSITE" id="PS51273">
    <property type="entry name" value="GATASE_TYPE_1"/>
    <property type="match status" value="1"/>
</dbReference>
<proteinExistence type="predicted"/>
<keyword evidence="2" id="KW-0378">Hydrolase</keyword>
<dbReference type="PANTHER" id="PTHR43235">
    <property type="entry name" value="GLUTAMINE AMIDOTRANSFERASE PB2B2.05-RELATED"/>
    <property type="match status" value="1"/>
</dbReference>
<dbReference type="InterPro" id="IPR044668">
    <property type="entry name" value="PuuD-like"/>
</dbReference>
<gene>
    <name evidence="2" type="ORF">NP095_07840</name>
</gene>
<dbReference type="SUPFAM" id="SSF52317">
    <property type="entry name" value="Class I glutamine amidotransferase-like"/>
    <property type="match status" value="1"/>
</dbReference>
<reference evidence="2 3" key="1">
    <citation type="submission" date="2022-07" db="EMBL/GenBank/DDBJ databases">
        <title>Novel species in genus Aeromicrobium.</title>
        <authorList>
            <person name="Ye L."/>
        </authorList>
    </citation>
    <scope>NUCLEOTIDE SEQUENCE [LARGE SCALE GENOMIC DNA]</scope>
    <source>
        <strain evidence="3">zg-Y50</strain>
    </source>
</reference>
<protein>
    <submittedName>
        <fullName evidence="2">Gamma-glutamyl-gamma-aminobutyrate hydrolase family protein</fullName>
    </submittedName>
</protein>
<evidence type="ECO:0000313" key="3">
    <source>
        <dbReference type="Proteomes" id="UP001315860"/>
    </source>
</evidence>
<dbReference type="PANTHER" id="PTHR43235:SF1">
    <property type="entry name" value="GLUTAMINE AMIDOTRANSFERASE PB2B2.05-RELATED"/>
    <property type="match status" value="1"/>
</dbReference>
<feature type="region of interest" description="Disordered" evidence="1">
    <location>
        <begin position="241"/>
        <end position="280"/>
    </location>
</feature>
<dbReference type="GO" id="GO:0016787">
    <property type="term" value="F:hydrolase activity"/>
    <property type="evidence" value="ECO:0007669"/>
    <property type="project" value="UniProtKB-KW"/>
</dbReference>
<evidence type="ECO:0000256" key="1">
    <source>
        <dbReference type="SAM" id="MobiDB-lite"/>
    </source>
</evidence>
<dbReference type="EMBL" id="CP101990">
    <property type="protein sequence ID" value="UUI69996.1"/>
    <property type="molecule type" value="Genomic_DNA"/>
</dbReference>
<organism evidence="2 3">
    <name type="scientific">Aeromicrobium duanguangcaii</name>
    <dbReference type="NCBI Taxonomy" id="2968086"/>
    <lineage>
        <taxon>Bacteria</taxon>
        <taxon>Bacillati</taxon>
        <taxon>Actinomycetota</taxon>
        <taxon>Actinomycetes</taxon>
        <taxon>Propionibacteriales</taxon>
        <taxon>Nocardioidaceae</taxon>
        <taxon>Aeromicrobium</taxon>
    </lineage>
</organism>
<dbReference type="InterPro" id="IPR029062">
    <property type="entry name" value="Class_I_gatase-like"/>
</dbReference>
<evidence type="ECO:0000313" key="2">
    <source>
        <dbReference type="EMBL" id="UUI69996.1"/>
    </source>
</evidence>
<name>A0ABY5KLP1_9ACTN</name>
<sequence length="280" mass="29255">MSSPHAAAPLTLALLHLRTNRPHAPHFQEKLDALNAATTAVAGSLGWRVTAVASAEVEVDETLAAVDRADAVVLMGGEDVHPSFYEGATEYPGSGVHEPAADRAHIAAVRRCLTSGTPVLGICRGLQVLNVALGGALVPHLETGHTHRAEGDDPFVRNRVALADDTLASSVDVSEDVRCSHHQAVDRLGDGLRVAAYGVDGVVEAVVHDSAPITGIQWHPEHPAVAERQLAPLLRRLAEQAGVPQRPGQEYSASTARAASATTTSSYSASGSLVDVNTAR</sequence>
<accession>A0ABY5KLP1</accession>
<dbReference type="Gene3D" id="3.40.50.880">
    <property type="match status" value="1"/>
</dbReference>
<dbReference type="InterPro" id="IPR011697">
    <property type="entry name" value="Peptidase_C26"/>
</dbReference>
<dbReference type="RefSeq" id="WP_232416465.1">
    <property type="nucleotide sequence ID" value="NZ_CP101990.1"/>
</dbReference>
<keyword evidence="3" id="KW-1185">Reference proteome</keyword>
<dbReference type="Pfam" id="PF07722">
    <property type="entry name" value="Peptidase_C26"/>
    <property type="match status" value="1"/>
</dbReference>